<dbReference type="PANTHER" id="PTHR43265:SF1">
    <property type="entry name" value="ESTERASE ESTD"/>
    <property type="match status" value="1"/>
</dbReference>
<dbReference type="InterPro" id="IPR000383">
    <property type="entry name" value="Xaa-Pro-like_dom"/>
</dbReference>
<name>A0ABV2CPM8_9RHOO</name>
<dbReference type="EMBL" id="JBEWLZ010000004">
    <property type="protein sequence ID" value="MET1489871.1"/>
    <property type="molecule type" value="Genomic_DNA"/>
</dbReference>
<evidence type="ECO:0000313" key="3">
    <source>
        <dbReference type="EMBL" id="MET1489871.1"/>
    </source>
</evidence>
<dbReference type="Gene3D" id="3.40.50.1820">
    <property type="entry name" value="alpha/beta hydrolase"/>
    <property type="match status" value="1"/>
</dbReference>
<dbReference type="InterPro" id="IPR053145">
    <property type="entry name" value="AB_hydrolase_Est10"/>
</dbReference>
<feature type="domain" description="Xaa-Pro dipeptidyl-peptidase-like" evidence="2">
    <location>
        <begin position="46"/>
        <end position="290"/>
    </location>
</feature>
<evidence type="ECO:0000256" key="1">
    <source>
        <dbReference type="SAM" id="SignalP"/>
    </source>
</evidence>
<keyword evidence="4" id="KW-1185">Reference proteome</keyword>
<dbReference type="SUPFAM" id="SSF53474">
    <property type="entry name" value="alpha/beta-Hydrolases"/>
    <property type="match status" value="1"/>
</dbReference>
<organism evidence="3 4">
    <name type="scientific">Uliginosibacterium paludis</name>
    <dbReference type="NCBI Taxonomy" id="1615952"/>
    <lineage>
        <taxon>Bacteria</taxon>
        <taxon>Pseudomonadati</taxon>
        <taxon>Pseudomonadota</taxon>
        <taxon>Betaproteobacteria</taxon>
        <taxon>Rhodocyclales</taxon>
        <taxon>Zoogloeaceae</taxon>
        <taxon>Uliginosibacterium</taxon>
    </lineage>
</organism>
<keyword evidence="3" id="KW-0378">Hydrolase</keyword>
<comment type="caution">
    <text evidence="3">The sequence shown here is derived from an EMBL/GenBank/DDBJ whole genome shotgun (WGS) entry which is preliminary data.</text>
</comment>
<dbReference type="PANTHER" id="PTHR43265">
    <property type="entry name" value="ESTERASE ESTD"/>
    <property type="match status" value="1"/>
</dbReference>
<sequence>MRGLVLLLMLLMQGVAGAAALRPQTPQAPFPWQAQELAYDSPTDPGVHLTGTLVLPEGKGPFPAVLLVTGSGQQDRDETLFGHKPFLVLADFLARHGIASLRVDDRGTGGSTGDVLHATSEDFARDARASLAHLRAAEGIDPARVGVIGHSEGGLIAAMLAAEPANQVAFVVMLAGPGLSGARILSNQVEDMARVGGSSGPALAAMVDLQDRLLALAMQGEEDPEALTTRLATELRKAVPALSQEAARARVATLASPWYRYFLATDPAVFLSRVRCPVLALNGSRDLQVRAADNLAAIGSALGRAGNPDVSLETLNGLNHLFQSAQTGAVSEYAQIEESFAPAALERVAGWIRSRAHGRD</sequence>
<dbReference type="GO" id="GO:0016787">
    <property type="term" value="F:hydrolase activity"/>
    <property type="evidence" value="ECO:0007669"/>
    <property type="project" value="UniProtKB-KW"/>
</dbReference>
<keyword evidence="1" id="KW-0732">Signal</keyword>
<evidence type="ECO:0000313" key="4">
    <source>
        <dbReference type="Proteomes" id="UP001548590"/>
    </source>
</evidence>
<feature type="chain" id="PRO_5045610917" evidence="1">
    <location>
        <begin position="19"/>
        <end position="360"/>
    </location>
</feature>
<dbReference type="RefSeq" id="WP_345923165.1">
    <property type="nucleotide sequence ID" value="NZ_JBDIVF010000001.1"/>
</dbReference>
<gene>
    <name evidence="3" type="ORF">ABVT11_08535</name>
</gene>
<feature type="signal peptide" evidence="1">
    <location>
        <begin position="1"/>
        <end position="18"/>
    </location>
</feature>
<reference evidence="3 4" key="1">
    <citation type="submission" date="2024-07" db="EMBL/GenBank/DDBJ databases">
        <title>Uliginosibacterium paludis KCTC:42655.</title>
        <authorList>
            <person name="Kim M.K."/>
        </authorList>
    </citation>
    <scope>NUCLEOTIDE SEQUENCE [LARGE SCALE GENOMIC DNA]</scope>
    <source>
        <strain evidence="3 4">KCTC 42655</strain>
    </source>
</reference>
<dbReference type="Pfam" id="PF02129">
    <property type="entry name" value="Peptidase_S15"/>
    <property type="match status" value="1"/>
</dbReference>
<dbReference type="InterPro" id="IPR029058">
    <property type="entry name" value="AB_hydrolase_fold"/>
</dbReference>
<accession>A0ABV2CPM8</accession>
<proteinExistence type="predicted"/>
<dbReference type="Proteomes" id="UP001548590">
    <property type="component" value="Unassembled WGS sequence"/>
</dbReference>
<protein>
    <submittedName>
        <fullName evidence="3">Alpha/beta fold hydrolase</fullName>
    </submittedName>
</protein>
<evidence type="ECO:0000259" key="2">
    <source>
        <dbReference type="Pfam" id="PF02129"/>
    </source>
</evidence>